<dbReference type="InterPro" id="IPR035093">
    <property type="entry name" value="RelE/ParE_toxin_dom_sf"/>
</dbReference>
<accession>A0ABU5YCL6</accession>
<protein>
    <submittedName>
        <fullName evidence="1">Type II toxin-antitoxin system RelE/ParE family toxin</fullName>
    </submittedName>
</protein>
<gene>
    <name evidence="1" type="ORF">VJJ49_12775</name>
</gene>
<evidence type="ECO:0000313" key="1">
    <source>
        <dbReference type="EMBL" id="MEB3041550.1"/>
    </source>
</evidence>
<dbReference type="EMBL" id="JAYKBV010000024">
    <property type="protein sequence ID" value="MEB3041550.1"/>
    <property type="molecule type" value="Genomic_DNA"/>
</dbReference>
<dbReference type="Gene3D" id="3.30.2310.20">
    <property type="entry name" value="RelE-like"/>
    <property type="match status" value="1"/>
</dbReference>
<evidence type="ECO:0000313" key="2">
    <source>
        <dbReference type="Proteomes" id="UP001324270"/>
    </source>
</evidence>
<dbReference type="RefSeq" id="WP_323980113.1">
    <property type="nucleotide sequence ID" value="NZ_JAYKBV010000024.1"/>
</dbReference>
<proteinExistence type="predicted"/>
<keyword evidence="2" id="KW-1185">Reference proteome</keyword>
<dbReference type="Proteomes" id="UP001324270">
    <property type="component" value="Unassembled WGS sequence"/>
</dbReference>
<name>A0ABU5YCL6_9FLAO</name>
<comment type="caution">
    <text evidence="1">The sequence shown here is derived from an EMBL/GenBank/DDBJ whole genome shotgun (WGS) entry which is preliminary data.</text>
</comment>
<organism evidence="1 2">
    <name type="scientific">Capnocytophaga gingivalis</name>
    <dbReference type="NCBI Taxonomy" id="1017"/>
    <lineage>
        <taxon>Bacteria</taxon>
        <taxon>Pseudomonadati</taxon>
        <taxon>Bacteroidota</taxon>
        <taxon>Flavobacteriia</taxon>
        <taxon>Flavobacteriales</taxon>
        <taxon>Flavobacteriaceae</taxon>
        <taxon>Capnocytophaga</taxon>
    </lineage>
</organism>
<reference evidence="1 2" key="1">
    <citation type="submission" date="2023-12" db="EMBL/GenBank/DDBJ databases">
        <title>Genomic sequences of Capnocytophaga and Parvimonas strains.</title>
        <authorList>
            <person name="Watt R.M."/>
            <person name="Wang M."/>
            <person name="Yang T."/>
            <person name="Tong W.M."/>
        </authorList>
    </citation>
    <scope>NUCLEOTIDE SEQUENCE [LARGE SCALE GENOMIC DNA]</scope>
    <source>
        <strain evidence="1 2">CCUG 13156</strain>
    </source>
</reference>
<sequence>MEIKWAIEAKNDYHNALDYWHEHNGSFTYSAKIIQAVEALEYDLANNPYFIGRYSKSLNLYCRTILKGRFLIYFDINEKDKSIEIVYFRSSKQESIE</sequence>